<dbReference type="PANTHER" id="PTHR31136:SF5">
    <property type="entry name" value="2-OXOADIPATE DIOXYGENASE_DECARBOXYLASE, CHLOROPLASTIC"/>
    <property type="match status" value="1"/>
</dbReference>
<comment type="caution">
    <text evidence="8">The sequence shown here is derived from an EMBL/GenBank/DDBJ whole genome shotgun (WGS) entry which is preliminary data.</text>
</comment>
<evidence type="ECO:0000313" key="8">
    <source>
        <dbReference type="EMBL" id="GAA6168709.1"/>
    </source>
</evidence>
<dbReference type="PANTHER" id="PTHR31136">
    <property type="entry name" value="DUF1338 DOMAIN-CONTAINING PROTEIN"/>
    <property type="match status" value="1"/>
</dbReference>
<dbReference type="InterPro" id="IPR009770">
    <property type="entry name" value="HGLS"/>
</dbReference>
<dbReference type="Gene3D" id="3.10.180.50">
    <property type="match status" value="1"/>
</dbReference>
<dbReference type="EMBL" id="BAABWN010000008">
    <property type="protein sequence ID" value="GAA6168709.1"/>
    <property type="molecule type" value="Genomic_DNA"/>
</dbReference>
<accession>A0ABQ0AAM5</accession>
<dbReference type="CDD" id="cd16350">
    <property type="entry name" value="VOC_like"/>
    <property type="match status" value="1"/>
</dbReference>
<comment type="cofactor">
    <cofactor evidence="1">
        <name>Fe(2+)</name>
        <dbReference type="ChEBI" id="CHEBI:29033"/>
    </cofactor>
</comment>
<evidence type="ECO:0000313" key="9">
    <source>
        <dbReference type="Proteomes" id="UP001465153"/>
    </source>
</evidence>
<dbReference type="SMART" id="SM01150">
    <property type="entry name" value="DUF1338"/>
    <property type="match status" value="1"/>
</dbReference>
<gene>
    <name evidence="8" type="ORF">NBRC116591_25200</name>
</gene>
<dbReference type="Pfam" id="PF07063">
    <property type="entry name" value="HGLS"/>
    <property type="match status" value="2"/>
</dbReference>
<keyword evidence="4" id="KW-0408">Iron</keyword>
<evidence type="ECO:0000256" key="6">
    <source>
        <dbReference type="ARBA" id="ARBA00035023"/>
    </source>
</evidence>
<reference evidence="8 9" key="1">
    <citation type="submission" date="2024-04" db="EMBL/GenBank/DDBJ databases">
        <title>Draft genome sequence of Sessilibacter corallicola NBRC 116591.</title>
        <authorList>
            <person name="Miyakawa T."/>
            <person name="Kusuya Y."/>
            <person name="Miura T."/>
        </authorList>
    </citation>
    <scope>NUCLEOTIDE SEQUENCE [LARGE SCALE GENOMIC DNA]</scope>
    <source>
        <strain evidence="8 9">KU-00831-HH</strain>
    </source>
</reference>
<evidence type="ECO:0000256" key="2">
    <source>
        <dbReference type="ARBA" id="ARBA00022964"/>
    </source>
</evidence>
<evidence type="ECO:0000256" key="7">
    <source>
        <dbReference type="ARBA" id="ARBA00035045"/>
    </source>
</evidence>
<dbReference type="Proteomes" id="UP001465153">
    <property type="component" value="Unassembled WGS sequence"/>
</dbReference>
<protein>
    <recommendedName>
        <fullName evidence="6">2-oxoadipate dioxygenase/decarboxylase</fullName>
        <ecNumber evidence="6">1.13.11.93</ecNumber>
    </recommendedName>
    <alternativeName>
        <fullName evidence="7">2-hydroxyglutarate synthase</fullName>
    </alternativeName>
</protein>
<dbReference type="RefSeq" id="WP_353303463.1">
    <property type="nucleotide sequence ID" value="NZ_BAABWN010000008.1"/>
</dbReference>
<evidence type="ECO:0000256" key="5">
    <source>
        <dbReference type="ARBA" id="ARBA00035013"/>
    </source>
</evidence>
<keyword evidence="2" id="KW-0223">Dioxygenase</keyword>
<evidence type="ECO:0000256" key="1">
    <source>
        <dbReference type="ARBA" id="ARBA00001954"/>
    </source>
</evidence>
<evidence type="ECO:0000256" key="4">
    <source>
        <dbReference type="ARBA" id="ARBA00023004"/>
    </source>
</evidence>
<keyword evidence="3" id="KW-0560">Oxidoreductase</keyword>
<organism evidence="8 9">
    <name type="scientific">Sessilibacter corallicola</name>
    <dbReference type="NCBI Taxonomy" id="2904075"/>
    <lineage>
        <taxon>Bacteria</taxon>
        <taxon>Pseudomonadati</taxon>
        <taxon>Pseudomonadota</taxon>
        <taxon>Gammaproteobacteria</taxon>
        <taxon>Cellvibrionales</taxon>
        <taxon>Cellvibrionaceae</taxon>
        <taxon>Sessilibacter</taxon>
    </lineage>
</organism>
<dbReference type="EC" id="1.13.11.93" evidence="6"/>
<name>A0ABQ0AAM5_9GAMM</name>
<sequence length="265" mass="30277">MTINDFYSNLWEDYIQITPQAEKIRQLFLETDSEVVNDHVAFRTFSDSPIDLNFLKDVVLSLGYQVQDSYDFTVKKLKAMSFIHENKKVPKVFVSELERHKLSDASQAILARYCDQIQPVKSEPEVFWSGRHWQMPSFDDYATVLEESEYAAWLLVIGLRVNHFTVNVNLLHSTDRLEDVLDRVQAAGFAINESGGRIKGTPDVLLEQGSTMADKIKVSFSDGQAHFVPSCFYEFAKRYKNSQGELYQGFVAANADKIFESTSSK</sequence>
<evidence type="ECO:0000256" key="3">
    <source>
        <dbReference type="ARBA" id="ARBA00023002"/>
    </source>
</evidence>
<keyword evidence="9" id="KW-1185">Reference proteome</keyword>
<comment type="similarity">
    <text evidence="5">Belongs to the 2-oxoadipate dioxygenase/decarboxylase family.</text>
</comment>
<proteinExistence type="inferred from homology"/>